<accession>C9LGZ8</accession>
<protein>
    <submittedName>
        <fullName evidence="1">Uncharacterized protein</fullName>
    </submittedName>
</protein>
<evidence type="ECO:0000313" key="2">
    <source>
        <dbReference type="Proteomes" id="UP000003460"/>
    </source>
</evidence>
<proteinExistence type="predicted"/>
<dbReference type="Proteomes" id="UP000003460">
    <property type="component" value="Unassembled WGS sequence"/>
</dbReference>
<dbReference type="EMBL" id="ACIJ02000018">
    <property type="protein sequence ID" value="EEX71956.1"/>
    <property type="molecule type" value="Genomic_DNA"/>
</dbReference>
<name>C9LGZ8_9BACT</name>
<reference evidence="1" key="1">
    <citation type="submission" date="2009-09" db="EMBL/GenBank/DDBJ databases">
        <authorList>
            <person name="Weinstock G."/>
            <person name="Sodergren E."/>
            <person name="Clifton S."/>
            <person name="Fulton L."/>
            <person name="Fulton B."/>
            <person name="Courtney L."/>
            <person name="Fronick C."/>
            <person name="Harrison M."/>
            <person name="Strong C."/>
            <person name="Farmer C."/>
            <person name="Delahaunty K."/>
            <person name="Markovic C."/>
            <person name="Hall O."/>
            <person name="Minx P."/>
            <person name="Tomlinson C."/>
            <person name="Mitreva M."/>
            <person name="Nelson J."/>
            <person name="Hou S."/>
            <person name="Wollam A."/>
            <person name="Pepin K.H."/>
            <person name="Johnson M."/>
            <person name="Bhonagiri V."/>
            <person name="Nash W.E."/>
            <person name="Warren W."/>
            <person name="Chinwalla A."/>
            <person name="Mardis E.R."/>
            <person name="Wilson R.K."/>
        </authorList>
    </citation>
    <scope>NUCLEOTIDE SEQUENCE [LARGE SCALE GENOMIC DNA]</scope>
    <source>
        <strain evidence="1">ATCC 51259</strain>
    </source>
</reference>
<dbReference type="AlphaFoldDB" id="C9LGZ8"/>
<dbReference type="HOGENOM" id="CLU_1593090_0_0_10"/>
<keyword evidence="2" id="KW-1185">Reference proteome</keyword>
<dbReference type="STRING" id="626522.GCWU000325_01499"/>
<organism evidence="1 2">
    <name type="scientific">Alloprevotella tannerae ATCC 51259</name>
    <dbReference type="NCBI Taxonomy" id="626522"/>
    <lineage>
        <taxon>Bacteria</taxon>
        <taxon>Pseudomonadati</taxon>
        <taxon>Bacteroidota</taxon>
        <taxon>Bacteroidia</taxon>
        <taxon>Bacteroidales</taxon>
        <taxon>Prevotellaceae</taxon>
        <taxon>Alloprevotella</taxon>
    </lineage>
</organism>
<sequence length="167" mass="18421">MHLPIVKSSLSEKHCPILLTRSFAQNVYAHEGKTFLSRAQTFILVSANLFYREKKVGCRYCGARKVHRPCFESESAAIKGELAASLQAPAATAAADCEARSLRRQTPRHTLYIIYRPPAVINDHRAVRKLTTEKTGAAAGFTGKICATPRRQKAAPKRQEATGDKQA</sequence>
<comment type="caution">
    <text evidence="1">The sequence shown here is derived from an EMBL/GenBank/DDBJ whole genome shotgun (WGS) entry which is preliminary data.</text>
</comment>
<evidence type="ECO:0000313" key="1">
    <source>
        <dbReference type="EMBL" id="EEX71956.1"/>
    </source>
</evidence>
<gene>
    <name evidence="1" type="ORF">GCWU000325_01499</name>
</gene>